<proteinExistence type="predicted"/>
<protein>
    <submittedName>
        <fullName evidence="1">Uncharacterized protein</fullName>
    </submittedName>
</protein>
<dbReference type="Proteomes" id="UP001329430">
    <property type="component" value="Chromosome 3"/>
</dbReference>
<sequence length="111" mass="12955">MAPAAAEYYKSLIAKNELTRSDVSMFPSYTRMALPFFVACRQRYHKDGVKQRRQFIKEIKIEESLESRALDGVRVHREFCNPVIIPPAASEMIKLTRDESMRLEQILVTKY</sequence>
<reference evidence="1 2" key="1">
    <citation type="journal article" date="2024" name="Insects">
        <title>An Improved Chromosome-Level Genome Assembly of the Firefly Pyrocoelia pectoralis.</title>
        <authorList>
            <person name="Fu X."/>
            <person name="Meyer-Rochow V.B."/>
            <person name="Ballantyne L."/>
            <person name="Zhu X."/>
        </authorList>
    </citation>
    <scope>NUCLEOTIDE SEQUENCE [LARGE SCALE GENOMIC DNA]</scope>
    <source>
        <strain evidence="1">XCY_ONT2</strain>
    </source>
</reference>
<comment type="caution">
    <text evidence="1">The sequence shown here is derived from an EMBL/GenBank/DDBJ whole genome shotgun (WGS) entry which is preliminary data.</text>
</comment>
<evidence type="ECO:0000313" key="2">
    <source>
        <dbReference type="Proteomes" id="UP001329430"/>
    </source>
</evidence>
<dbReference type="Pfam" id="PF16037">
    <property type="entry name" value="DUF4790"/>
    <property type="match status" value="1"/>
</dbReference>
<organism evidence="1 2">
    <name type="scientific">Pyrocoelia pectoralis</name>
    <dbReference type="NCBI Taxonomy" id="417401"/>
    <lineage>
        <taxon>Eukaryota</taxon>
        <taxon>Metazoa</taxon>
        <taxon>Ecdysozoa</taxon>
        <taxon>Arthropoda</taxon>
        <taxon>Hexapoda</taxon>
        <taxon>Insecta</taxon>
        <taxon>Pterygota</taxon>
        <taxon>Neoptera</taxon>
        <taxon>Endopterygota</taxon>
        <taxon>Coleoptera</taxon>
        <taxon>Polyphaga</taxon>
        <taxon>Elateriformia</taxon>
        <taxon>Elateroidea</taxon>
        <taxon>Lampyridae</taxon>
        <taxon>Lampyrinae</taxon>
        <taxon>Pyrocoelia</taxon>
    </lineage>
</organism>
<accession>A0AAN7ZRY2</accession>
<dbReference type="AlphaFoldDB" id="A0AAN7ZRY2"/>
<keyword evidence="2" id="KW-1185">Reference proteome</keyword>
<gene>
    <name evidence="1" type="ORF">RI129_005105</name>
</gene>
<evidence type="ECO:0000313" key="1">
    <source>
        <dbReference type="EMBL" id="KAK5646641.1"/>
    </source>
</evidence>
<dbReference type="EMBL" id="JAVRBK010000003">
    <property type="protein sequence ID" value="KAK5646641.1"/>
    <property type="molecule type" value="Genomic_DNA"/>
</dbReference>
<name>A0AAN7ZRY2_9COLE</name>
<dbReference type="InterPro" id="IPR032004">
    <property type="entry name" value="DUF4790"/>
</dbReference>